<name>A0ABV4CGQ8_9PSEU</name>
<dbReference type="RefSeq" id="WP_345366761.1">
    <property type="nucleotide sequence ID" value="NZ_BAABII010000016.1"/>
</dbReference>
<accession>A0ABV4CGQ8</accession>
<keyword evidence="2" id="KW-1185">Reference proteome</keyword>
<dbReference type="Proteomes" id="UP001564626">
    <property type="component" value="Unassembled WGS sequence"/>
</dbReference>
<dbReference type="EMBL" id="JBGEHV010000020">
    <property type="protein sequence ID" value="MEY8040294.1"/>
    <property type="molecule type" value="Genomic_DNA"/>
</dbReference>
<evidence type="ECO:0000313" key="2">
    <source>
        <dbReference type="Proteomes" id="UP001564626"/>
    </source>
</evidence>
<reference evidence="1 2" key="1">
    <citation type="submission" date="2024-08" db="EMBL/GenBank/DDBJ databases">
        <title>Genome mining of Saccharopolyspora cebuensis PGLac3 from Nigerian medicinal plant.</title>
        <authorList>
            <person name="Ezeobiora C.E."/>
            <person name="Igbokwe N.H."/>
            <person name="Amin D.H."/>
            <person name="Mendie U.E."/>
        </authorList>
    </citation>
    <scope>NUCLEOTIDE SEQUENCE [LARGE SCALE GENOMIC DNA]</scope>
    <source>
        <strain evidence="1 2">PGLac3</strain>
    </source>
</reference>
<organism evidence="1 2">
    <name type="scientific">Saccharopolyspora cebuensis</name>
    <dbReference type="NCBI Taxonomy" id="418759"/>
    <lineage>
        <taxon>Bacteria</taxon>
        <taxon>Bacillati</taxon>
        <taxon>Actinomycetota</taxon>
        <taxon>Actinomycetes</taxon>
        <taxon>Pseudonocardiales</taxon>
        <taxon>Pseudonocardiaceae</taxon>
        <taxon>Saccharopolyspora</taxon>
    </lineage>
</organism>
<comment type="caution">
    <text evidence="1">The sequence shown here is derived from an EMBL/GenBank/DDBJ whole genome shotgun (WGS) entry which is preliminary data.</text>
</comment>
<protein>
    <submittedName>
        <fullName evidence="1">Uncharacterized protein</fullName>
    </submittedName>
</protein>
<sequence length="71" mass="7823">MEQHVYAELVGGPEDGRSFIIPTADAALPLGQFTFPAPCDGEDDDSRYDRSDQRADGVWRYQYAGLARSLG</sequence>
<proteinExistence type="predicted"/>
<gene>
    <name evidence="1" type="ORF">AB8O55_12890</name>
</gene>
<evidence type="ECO:0000313" key="1">
    <source>
        <dbReference type="EMBL" id="MEY8040294.1"/>
    </source>
</evidence>